<sequence length="108" mass="12617">MNYFFFNTTPFPNYVFAVDVFSDFPSPDITTQCDVTINEIVLRTDPQPTDLQACKSRMLYDLANEAVKLTRQQSPEAVKLTRQKTPETCLRKHPILLESIFRVFYFEN</sequence>
<protein>
    <submittedName>
        <fullName evidence="1">Uncharacterized protein</fullName>
    </submittedName>
</protein>
<dbReference type="AlphaFoldDB" id="A0A8D8ZN11"/>
<accession>A0A8D8ZN11</accession>
<reference evidence="1" key="1">
    <citation type="submission" date="2021-05" db="EMBL/GenBank/DDBJ databases">
        <authorList>
            <person name="Alioto T."/>
            <person name="Alioto T."/>
            <person name="Gomez Garrido J."/>
        </authorList>
    </citation>
    <scope>NUCLEOTIDE SEQUENCE</scope>
</reference>
<organism evidence="1">
    <name type="scientific">Cacopsylla melanoneura</name>
    <dbReference type="NCBI Taxonomy" id="428564"/>
    <lineage>
        <taxon>Eukaryota</taxon>
        <taxon>Metazoa</taxon>
        <taxon>Ecdysozoa</taxon>
        <taxon>Arthropoda</taxon>
        <taxon>Hexapoda</taxon>
        <taxon>Insecta</taxon>
        <taxon>Pterygota</taxon>
        <taxon>Neoptera</taxon>
        <taxon>Paraneoptera</taxon>
        <taxon>Hemiptera</taxon>
        <taxon>Sternorrhyncha</taxon>
        <taxon>Psylloidea</taxon>
        <taxon>Psyllidae</taxon>
        <taxon>Psyllinae</taxon>
        <taxon>Cacopsylla</taxon>
    </lineage>
</organism>
<dbReference type="EMBL" id="HBUF01525084">
    <property type="protein sequence ID" value="CAG6749965.1"/>
    <property type="molecule type" value="Transcribed_RNA"/>
</dbReference>
<dbReference type="EMBL" id="HBUF01525086">
    <property type="protein sequence ID" value="CAG6749967.1"/>
    <property type="molecule type" value="Transcribed_RNA"/>
</dbReference>
<evidence type="ECO:0000313" key="1">
    <source>
        <dbReference type="EMBL" id="CAG6749965.1"/>
    </source>
</evidence>
<name>A0A8D8ZN11_9HEMI</name>
<dbReference type="EMBL" id="HBUF01525085">
    <property type="protein sequence ID" value="CAG6749966.1"/>
    <property type="molecule type" value="Transcribed_RNA"/>
</dbReference>
<proteinExistence type="predicted"/>